<evidence type="ECO:0000313" key="3">
    <source>
        <dbReference type="Proteomes" id="UP000219632"/>
    </source>
</evidence>
<protein>
    <submittedName>
        <fullName evidence="1">Uncharacterized protein</fullName>
    </submittedName>
</protein>
<dbReference type="Proteomes" id="UP000219632">
    <property type="component" value="Unassembled WGS sequence"/>
</dbReference>
<reference evidence="2 3" key="1">
    <citation type="submission" date="2017-09" db="EMBL/GenBank/DDBJ databases">
        <title>Draft Genomes of 144 Listeria Monocytogenes isolates from foods.</title>
        <authorList>
            <person name="Wu C.H."/>
            <person name="Ng J."/>
            <person name="Kiang D."/>
            <person name="Chen C.-Y."/>
            <person name="Frink S."/>
            <person name="Lafrades M."/>
            <person name="Morales C."/>
            <person name="Park P."/>
            <person name="Zwick M."/>
        </authorList>
    </citation>
    <scope>NUCLEOTIDE SEQUENCE [LARGE SCALE GENOMIC DNA]</scope>
    <source>
        <strain evidence="2 3">CDPHFDLB-F14M01633.75-2</strain>
    </source>
</reference>
<dbReference type="EMBL" id="MH382833">
    <property type="protein sequence ID" value="AWW22414.1"/>
    <property type="molecule type" value="Genomic_DNA"/>
</dbReference>
<organism evidence="1">
    <name type="scientific">Listeria welshimeri</name>
    <dbReference type="NCBI Taxonomy" id="1643"/>
    <lineage>
        <taxon>Bacteria</taxon>
        <taxon>Bacillati</taxon>
        <taxon>Bacillota</taxon>
        <taxon>Bacilli</taxon>
        <taxon>Bacillales</taxon>
        <taxon>Listeriaceae</taxon>
        <taxon>Listeria</taxon>
    </lineage>
</organism>
<reference evidence="1" key="2">
    <citation type="submission" date="2018-05" db="EMBL/GenBank/DDBJ databases">
        <title>Prevalence of plasmid-borne benzalkonium chloride resistance cassette bcrABC and cadmium resistance cadA genes in nonpathogenic Listeria spp. isolated from food-processing environments.</title>
        <authorList>
            <person name="Korsak D."/>
            <person name="Chmielowska C."/>
            <person name="Szuplewska M."/>
            <person name="Bartosik D."/>
        </authorList>
    </citation>
    <scope>NUCLEOTIDE SEQUENCE</scope>
    <source>
        <strain evidence="1">40/07</strain>
        <plasmid evidence="1">pLIS1</plasmid>
    </source>
</reference>
<dbReference type="AlphaFoldDB" id="A0A2Z4HVQ3"/>
<keyword evidence="1" id="KW-0614">Plasmid</keyword>
<name>A0A2Z4HVQ3_LISWE</name>
<sequence length="59" mass="6781">MSTKVERDRNKKLAQTIMGVNGVDYDEWLNQQHSDYIAQNADILMKGVKSLEKQINVTN</sequence>
<dbReference type="EMBL" id="NYPG01000009">
    <property type="protein sequence ID" value="PDK40330.1"/>
    <property type="molecule type" value="Genomic_DNA"/>
</dbReference>
<accession>A0A2Z4HVQ3</accession>
<dbReference type="RefSeq" id="WP_003725242.1">
    <property type="nucleotide sequence ID" value="NZ_JAERVU010000008.1"/>
</dbReference>
<geneLocation type="plasmid" evidence="1">
    <name>pLIS1</name>
</geneLocation>
<evidence type="ECO:0000313" key="1">
    <source>
        <dbReference type="EMBL" id="AWW22414.1"/>
    </source>
</evidence>
<evidence type="ECO:0000313" key="2">
    <source>
        <dbReference type="EMBL" id="PDK40330.1"/>
    </source>
</evidence>
<keyword evidence="3" id="KW-1185">Reference proteome</keyword>
<gene>
    <name evidence="2" type="ORF">AFZ32_12795</name>
    <name evidence="1" type="ORF">pLIS100195</name>
</gene>
<proteinExistence type="predicted"/>